<feature type="compositionally biased region" description="Basic residues" evidence="1">
    <location>
        <begin position="594"/>
        <end position="613"/>
    </location>
</feature>
<dbReference type="SUPFAM" id="SSF48371">
    <property type="entry name" value="ARM repeat"/>
    <property type="match status" value="1"/>
</dbReference>
<name>A0A7M5X0L4_9CNID</name>
<evidence type="ECO:0000256" key="1">
    <source>
        <dbReference type="SAM" id="MobiDB-lite"/>
    </source>
</evidence>
<dbReference type="InterPro" id="IPR016024">
    <property type="entry name" value="ARM-type_fold"/>
</dbReference>
<proteinExistence type="predicted"/>
<feature type="chain" id="PRO_5029849914" description="SUEL-type lectin domain-containing protein" evidence="2">
    <location>
        <begin position="23"/>
        <end position="613"/>
    </location>
</feature>
<dbReference type="PROSITE" id="PS50228">
    <property type="entry name" value="SUEL_LECTIN"/>
    <property type="match status" value="2"/>
</dbReference>
<evidence type="ECO:0000313" key="4">
    <source>
        <dbReference type="EnsemblMetazoa" id="CLYHEMP015444.1"/>
    </source>
</evidence>
<dbReference type="Gene3D" id="2.60.120.740">
    <property type="match status" value="2"/>
</dbReference>
<evidence type="ECO:0000256" key="2">
    <source>
        <dbReference type="SAM" id="SignalP"/>
    </source>
</evidence>
<dbReference type="InterPro" id="IPR043159">
    <property type="entry name" value="Lectin_gal-bd_sf"/>
</dbReference>
<dbReference type="Pfam" id="PF02140">
    <property type="entry name" value="SUEL_Lectin"/>
    <property type="match status" value="2"/>
</dbReference>
<dbReference type="GO" id="GO:0030246">
    <property type="term" value="F:carbohydrate binding"/>
    <property type="evidence" value="ECO:0007669"/>
    <property type="project" value="InterPro"/>
</dbReference>
<dbReference type="CDD" id="cd22823">
    <property type="entry name" value="Gal_Rha_Lectin"/>
    <property type="match status" value="2"/>
</dbReference>
<feature type="signal peptide" evidence="2">
    <location>
        <begin position="1"/>
        <end position="22"/>
    </location>
</feature>
<feature type="compositionally biased region" description="Acidic residues" evidence="1">
    <location>
        <begin position="538"/>
        <end position="577"/>
    </location>
</feature>
<dbReference type="Proteomes" id="UP000594262">
    <property type="component" value="Unplaced"/>
</dbReference>
<keyword evidence="5" id="KW-1185">Reference proteome</keyword>
<feature type="domain" description="SUEL-type lectin" evidence="3">
    <location>
        <begin position="38"/>
        <end position="129"/>
    </location>
</feature>
<accession>A0A7M5X0L4</accession>
<feature type="domain" description="SUEL-type lectin" evidence="3">
    <location>
        <begin position="190"/>
        <end position="282"/>
    </location>
</feature>
<dbReference type="PANTHER" id="PTHR46780">
    <property type="entry name" value="PROTEIN EVA-1"/>
    <property type="match status" value="1"/>
</dbReference>
<reference evidence="4" key="1">
    <citation type="submission" date="2021-01" db="UniProtKB">
        <authorList>
            <consortium name="EnsemblMetazoa"/>
        </authorList>
    </citation>
    <scope>IDENTIFICATION</scope>
</reference>
<dbReference type="AlphaFoldDB" id="A0A7M5X0L4"/>
<dbReference type="RefSeq" id="XP_066936415.1">
    <property type="nucleotide sequence ID" value="XM_067080314.1"/>
</dbReference>
<evidence type="ECO:0000259" key="3">
    <source>
        <dbReference type="PROSITE" id="PS50228"/>
    </source>
</evidence>
<dbReference type="GeneID" id="136824148"/>
<protein>
    <recommendedName>
        <fullName evidence="3">SUEL-type lectin domain-containing protein</fullName>
    </recommendedName>
</protein>
<dbReference type="OrthoDB" id="1100386at2759"/>
<keyword evidence="2" id="KW-0732">Signal</keyword>
<feature type="region of interest" description="Disordered" evidence="1">
    <location>
        <begin position="513"/>
        <end position="613"/>
    </location>
</feature>
<dbReference type="InterPro" id="IPR000922">
    <property type="entry name" value="Lectin_gal-bd_dom"/>
</dbReference>
<sequence>MKNTVLISILLVLVFDIGSTSPLPSYKREFYNPHSITVCRGQMRSIACPNLELIHIFNAFYGKLNGHDCNTAVTNRRDDIPTCITKNSPNLIKETCHGQQSCDLYAEDALYDNPCPSVEKYLYVSFTCQGKSQLNTKLQDMSKQNNIVNSFFDAPTTGPQQPLPSLAKPGLTQQRQEMTPSPINLKTEYICTGQSRNIFCPELQLLKIKTAFYGKQKYRDCSGQYISRDQAQTCYSPDAFNSIKGMCEGQQSCDLIADPDLYGKSTCSSWQPQYLKVSYLCGGKSDLTQKLRNMNQIASRFIGTPNNQNYVRSQFPRMPSEDKYYNNWKKWANSEEITQWQRSAVPYGGQMEDTKRFSMQIPLNDLRTLYGSYDLVQAAEKKAAIVQPIYQGQSPLQAYIQQPSYPSVMTFIPNMAFQKADQRGDIIQPEIRQQLSLPPPNIPYDPTVLGIPQNPTQSCQGCNGDCSNYLCYGCGGCPADGTQKPHYMYPYQKQDSGYHDAFESHAMDLSGLIISPVPPLPKRMQPKGKPRPGKSNTPEDDDDNDDDNDDDEDENESESDSDDNDNDDDDTVDDESAADNVTENQTMNNSSSSKLKKMKKTNKSKQRHKKKNR</sequence>
<dbReference type="EnsemblMetazoa" id="CLYHEMT015444.1">
    <property type="protein sequence ID" value="CLYHEMP015444.1"/>
    <property type="gene ID" value="CLYHEMG015444"/>
</dbReference>
<organism evidence="4 5">
    <name type="scientific">Clytia hemisphaerica</name>
    <dbReference type="NCBI Taxonomy" id="252671"/>
    <lineage>
        <taxon>Eukaryota</taxon>
        <taxon>Metazoa</taxon>
        <taxon>Cnidaria</taxon>
        <taxon>Hydrozoa</taxon>
        <taxon>Hydroidolina</taxon>
        <taxon>Leptothecata</taxon>
        <taxon>Obeliida</taxon>
        <taxon>Clytiidae</taxon>
        <taxon>Clytia</taxon>
    </lineage>
</organism>
<evidence type="ECO:0000313" key="5">
    <source>
        <dbReference type="Proteomes" id="UP000594262"/>
    </source>
</evidence>